<evidence type="ECO:0000313" key="2">
    <source>
        <dbReference type="EMBL" id="KQK12963.1"/>
    </source>
</evidence>
<dbReference type="OrthoDB" id="2746at2759"/>
<evidence type="ECO:0000256" key="1">
    <source>
        <dbReference type="ARBA" id="ARBA00010381"/>
    </source>
</evidence>
<dbReference type="AlphaFoldDB" id="A0A0Q3J4R0"/>
<dbReference type="EnsemblPlants" id="KQK12963">
    <property type="protein sequence ID" value="KQK12963"/>
    <property type="gene ID" value="BRADI_1g07080v3"/>
</dbReference>
<protein>
    <recommendedName>
        <fullName evidence="5">MIP18 family-like domain-containing protein</fullName>
    </recommendedName>
</protein>
<name>A0A0Q3J4R0_BRADI</name>
<evidence type="ECO:0000313" key="4">
    <source>
        <dbReference type="Proteomes" id="UP000008810"/>
    </source>
</evidence>
<dbReference type="Proteomes" id="UP000008810">
    <property type="component" value="Chromosome 1"/>
</dbReference>
<dbReference type="ExpressionAtlas" id="A0A0Q3J4R0">
    <property type="expression patterns" value="baseline"/>
</dbReference>
<evidence type="ECO:0008006" key="5">
    <source>
        <dbReference type="Google" id="ProtNLM"/>
    </source>
</evidence>
<evidence type="ECO:0000313" key="3">
    <source>
        <dbReference type="EnsemblPlants" id="KQK12963"/>
    </source>
</evidence>
<dbReference type="InterPro" id="IPR039796">
    <property type="entry name" value="MIP18"/>
</dbReference>
<dbReference type="Gramene" id="KQK12963">
    <property type="protein sequence ID" value="KQK12963"/>
    <property type="gene ID" value="BRADI_1g07080v3"/>
</dbReference>
<dbReference type="EMBL" id="CM000880">
    <property type="protein sequence ID" value="KQK12963.1"/>
    <property type="molecule type" value="Genomic_DNA"/>
</dbReference>
<dbReference type="InParanoid" id="A0A0Q3J4R0"/>
<dbReference type="Gene3D" id="6.10.250.1280">
    <property type="match status" value="1"/>
</dbReference>
<reference evidence="3" key="3">
    <citation type="submission" date="2018-08" db="UniProtKB">
        <authorList>
            <consortium name="EnsemblPlants"/>
        </authorList>
    </citation>
    <scope>IDENTIFICATION</scope>
    <source>
        <strain evidence="3">cv. Bd21</strain>
    </source>
</reference>
<keyword evidence="4" id="KW-1185">Reference proteome</keyword>
<dbReference type="FunCoup" id="A0A0Q3J4R0">
    <property type="interactions" value="118"/>
</dbReference>
<gene>
    <name evidence="2" type="ORF">BRADI_1g07080v3</name>
</gene>
<reference evidence="2 3" key="1">
    <citation type="journal article" date="2010" name="Nature">
        <title>Genome sequencing and analysis of the model grass Brachypodium distachyon.</title>
        <authorList>
            <consortium name="International Brachypodium Initiative"/>
        </authorList>
    </citation>
    <scope>NUCLEOTIDE SEQUENCE [LARGE SCALE GENOMIC DNA]</scope>
    <source>
        <strain evidence="2 3">Bd21</strain>
    </source>
</reference>
<dbReference type="PANTHER" id="PTHR12377">
    <property type="entry name" value="CYTOSOLIC IRON-SULFUR ASSEMBLY COMPONENT 2B-RELATED"/>
    <property type="match status" value="1"/>
</dbReference>
<dbReference type="STRING" id="15368.A0A0Q3J4R0"/>
<comment type="similarity">
    <text evidence="1">Belongs to the MIP18 family.</text>
</comment>
<reference evidence="2" key="2">
    <citation type="submission" date="2017-06" db="EMBL/GenBank/DDBJ databases">
        <title>WGS assembly of Brachypodium distachyon.</title>
        <authorList>
            <consortium name="The International Brachypodium Initiative"/>
            <person name="Lucas S."/>
            <person name="Harmon-Smith M."/>
            <person name="Lail K."/>
            <person name="Tice H."/>
            <person name="Grimwood J."/>
            <person name="Bruce D."/>
            <person name="Barry K."/>
            <person name="Shu S."/>
            <person name="Lindquist E."/>
            <person name="Wang M."/>
            <person name="Pitluck S."/>
            <person name="Vogel J.P."/>
            <person name="Garvin D.F."/>
            <person name="Mockler T.C."/>
            <person name="Schmutz J."/>
            <person name="Rokhsar D."/>
            <person name="Bevan M.W."/>
        </authorList>
    </citation>
    <scope>NUCLEOTIDE SEQUENCE</scope>
    <source>
        <strain evidence="2">Bd21</strain>
    </source>
</reference>
<dbReference type="InterPro" id="IPR034904">
    <property type="entry name" value="FSCA_dom_sf"/>
</dbReference>
<dbReference type="PANTHER" id="PTHR12377:SF3">
    <property type="entry name" value="PROTEIN AE7-LIKE 1"/>
    <property type="match status" value="1"/>
</dbReference>
<dbReference type="GO" id="GO:0051604">
    <property type="term" value="P:protein maturation"/>
    <property type="evidence" value="ECO:0000318"/>
    <property type="project" value="GO_Central"/>
</dbReference>
<proteinExistence type="inferred from homology"/>
<dbReference type="Gene3D" id="3.30.300.130">
    <property type="entry name" value="Fe-S cluster assembly (FSCA)"/>
    <property type="match status" value="1"/>
</dbReference>
<organism evidence="2">
    <name type="scientific">Brachypodium distachyon</name>
    <name type="common">Purple false brome</name>
    <name type="synonym">Trachynia distachya</name>
    <dbReference type="NCBI Taxonomy" id="15368"/>
    <lineage>
        <taxon>Eukaryota</taxon>
        <taxon>Viridiplantae</taxon>
        <taxon>Streptophyta</taxon>
        <taxon>Embryophyta</taxon>
        <taxon>Tracheophyta</taxon>
        <taxon>Spermatophyta</taxon>
        <taxon>Magnoliopsida</taxon>
        <taxon>Liliopsida</taxon>
        <taxon>Poales</taxon>
        <taxon>Poaceae</taxon>
        <taxon>BOP clade</taxon>
        <taxon>Pooideae</taxon>
        <taxon>Stipodae</taxon>
        <taxon>Brachypodieae</taxon>
        <taxon>Brachypodium</taxon>
    </lineage>
</organism>
<dbReference type="SUPFAM" id="SSF117916">
    <property type="entry name" value="Fe-S cluster assembly (FSCA) domain-like"/>
    <property type="match status" value="1"/>
</dbReference>
<sequence>MTVGMINANPVVHERPERAAHPHAAALDALDVFDTVRDIKDPEHPYSLEQLSVLSQESVSVDEKLGRIQYLQFFWGHCLHLTIACRITFTPTVQHCSMATVIGLCLRLKLMQNFPPHFKIDIKVAPGSLANEESVNKQLNDKERVAAALENPNLRQLVDECLCSDHPSSY</sequence>
<accession>A0A0Q3J4R0</accession>